<reference evidence="2" key="1">
    <citation type="journal article" date="2019" name="Int. J. Syst. Evol. Microbiol.">
        <title>The Global Catalogue of Microorganisms (GCM) 10K type strain sequencing project: providing services to taxonomists for standard genome sequencing and annotation.</title>
        <authorList>
            <consortium name="The Broad Institute Genomics Platform"/>
            <consortium name="The Broad Institute Genome Sequencing Center for Infectious Disease"/>
            <person name="Wu L."/>
            <person name="Ma J."/>
        </authorList>
    </citation>
    <scope>NUCLEOTIDE SEQUENCE [LARGE SCALE GENOMIC DNA]</scope>
    <source>
        <strain evidence="2">CGMCC 4.7330</strain>
    </source>
</reference>
<name>A0ABV8DKV8_9NOCA</name>
<organism evidence="1 2">
    <name type="scientific">Nocardia jiangsuensis</name>
    <dbReference type="NCBI Taxonomy" id="1691563"/>
    <lineage>
        <taxon>Bacteria</taxon>
        <taxon>Bacillati</taxon>
        <taxon>Actinomycetota</taxon>
        <taxon>Actinomycetes</taxon>
        <taxon>Mycobacteriales</taxon>
        <taxon>Nocardiaceae</taxon>
        <taxon>Nocardia</taxon>
    </lineage>
</organism>
<evidence type="ECO:0000313" key="1">
    <source>
        <dbReference type="EMBL" id="MFC3960675.1"/>
    </source>
</evidence>
<accession>A0ABV8DKV8</accession>
<protein>
    <submittedName>
        <fullName evidence="1">Uncharacterized protein</fullName>
    </submittedName>
</protein>
<gene>
    <name evidence="1" type="ORF">ACFO0B_01585</name>
</gene>
<proteinExistence type="predicted"/>
<evidence type="ECO:0000313" key="2">
    <source>
        <dbReference type="Proteomes" id="UP001595696"/>
    </source>
</evidence>
<dbReference type="EMBL" id="JBHSAX010000002">
    <property type="protein sequence ID" value="MFC3960675.1"/>
    <property type="molecule type" value="Genomic_DNA"/>
</dbReference>
<dbReference type="RefSeq" id="WP_378610437.1">
    <property type="nucleotide sequence ID" value="NZ_JBHSAX010000002.1"/>
</dbReference>
<sequence>MTIETDPAGRITRLHVADYAMDDGPERLAAVLAEQHRNAHTAAIDHAVRILDPAASNPGDSGV</sequence>
<comment type="caution">
    <text evidence="1">The sequence shown here is derived from an EMBL/GenBank/DDBJ whole genome shotgun (WGS) entry which is preliminary data.</text>
</comment>
<keyword evidence="2" id="KW-1185">Reference proteome</keyword>
<dbReference type="Proteomes" id="UP001595696">
    <property type="component" value="Unassembled WGS sequence"/>
</dbReference>